<dbReference type="EMBL" id="NHTK01001253">
    <property type="protein sequence ID" value="PPR01352.1"/>
    <property type="molecule type" value="Genomic_DNA"/>
</dbReference>
<dbReference type="PANTHER" id="PTHR46579">
    <property type="entry name" value="F5/8 TYPE C DOMAIN-CONTAINING PROTEIN-RELATED"/>
    <property type="match status" value="1"/>
</dbReference>
<evidence type="ECO:0000313" key="3">
    <source>
        <dbReference type="Proteomes" id="UP000284842"/>
    </source>
</evidence>
<gene>
    <name evidence="2" type="ORF">CVT24_006317</name>
</gene>
<feature type="compositionally biased region" description="Low complexity" evidence="1">
    <location>
        <begin position="495"/>
        <end position="508"/>
    </location>
</feature>
<dbReference type="InParanoid" id="A0A409YEA7"/>
<accession>A0A409YEA7</accession>
<dbReference type="PANTHER" id="PTHR46579:SF1">
    <property type="entry name" value="F5_8 TYPE C DOMAIN-CONTAINING PROTEIN"/>
    <property type="match status" value="1"/>
</dbReference>
<evidence type="ECO:0000313" key="2">
    <source>
        <dbReference type="EMBL" id="PPR01352.1"/>
    </source>
</evidence>
<comment type="caution">
    <text evidence="2">The sequence shown here is derived from an EMBL/GenBank/DDBJ whole genome shotgun (WGS) entry which is preliminary data.</text>
</comment>
<reference evidence="2 3" key="1">
    <citation type="journal article" date="2018" name="Evol. Lett.">
        <title>Horizontal gene cluster transfer increased hallucinogenic mushroom diversity.</title>
        <authorList>
            <person name="Reynolds H.T."/>
            <person name="Vijayakumar V."/>
            <person name="Gluck-Thaler E."/>
            <person name="Korotkin H.B."/>
            <person name="Matheny P.B."/>
            <person name="Slot J.C."/>
        </authorList>
    </citation>
    <scope>NUCLEOTIDE SEQUENCE [LARGE SCALE GENOMIC DNA]</scope>
    <source>
        <strain evidence="2 3">2629</strain>
    </source>
</reference>
<keyword evidence="3" id="KW-1185">Reference proteome</keyword>
<name>A0A409YEA7_9AGAR</name>
<sequence length="687" mass="76859">MDIFCKLWSPGIKFSRTYKYPEGRLIICALIAIVCDLLGARKVSGFAAISHEYFCSLCLCRRSTKGLDNTDYRSWQHRTNDDCRKWAGKYLAAETPDARQAIFDACGIRWSQLLRLPYFDITRCVVVDSMHNLFLGLLKRHFQEVLGVGAEKAKTVQPIVCDVSVLDPPADSDLTAKDKKDVRKLVTLLQAPLSMGLSGTHEQNMKKMMGFRLPALEHVACNHSIAKPNGACPMTGGGRTKKPYASSLLNWRLSQEETDDDTPLDVGHILTPKEMGEIRKDIQEMITPSWLTSVPKNLGNAAHGKLKADQWRVLGTVYLPISLIRMWGKTDSLDSQTLLRREILLVTISLLSAVVIATSRKATEANANRYAELMHAYLTGIRTLFPKYKFRPNHHMAMHLQQFIVDFGPPHGWWTFPFERLIGLLQRLLHNGKIGELEGTITRSFNKAANLRGLLEKPQCPEIIRKCKALLHKFADPHVRSTLLTDASTLTSLFEDATSPASPGTSASNPDDWDNERAVPTPADLGRILAGVHNLNLPRQVVLQQATIIRGIRYTIPSLHLGNSLVVLQQATIIRGIRYTIPSLHLGNSLVLVKDANDRQYAAQIHRIFSFLDGGAVQKHLVLRPYTPVDEKGDVFAQYPVLGAKTWKTKVGPFKVVKVEDVVSHFACLHLSDDEMVAIDLSREYVT</sequence>
<dbReference type="OrthoDB" id="3269001at2759"/>
<proteinExistence type="predicted"/>
<organism evidence="2 3">
    <name type="scientific">Panaeolus cyanescens</name>
    <dbReference type="NCBI Taxonomy" id="181874"/>
    <lineage>
        <taxon>Eukaryota</taxon>
        <taxon>Fungi</taxon>
        <taxon>Dikarya</taxon>
        <taxon>Basidiomycota</taxon>
        <taxon>Agaricomycotina</taxon>
        <taxon>Agaricomycetes</taxon>
        <taxon>Agaricomycetidae</taxon>
        <taxon>Agaricales</taxon>
        <taxon>Agaricineae</taxon>
        <taxon>Galeropsidaceae</taxon>
        <taxon>Panaeolus</taxon>
    </lineage>
</organism>
<evidence type="ECO:0008006" key="4">
    <source>
        <dbReference type="Google" id="ProtNLM"/>
    </source>
</evidence>
<dbReference type="STRING" id="181874.A0A409YEA7"/>
<dbReference type="Proteomes" id="UP000284842">
    <property type="component" value="Unassembled WGS sequence"/>
</dbReference>
<feature type="region of interest" description="Disordered" evidence="1">
    <location>
        <begin position="495"/>
        <end position="517"/>
    </location>
</feature>
<dbReference type="AlphaFoldDB" id="A0A409YEA7"/>
<protein>
    <recommendedName>
        <fullName evidence="4">DUF4218 domain-containing protein</fullName>
    </recommendedName>
</protein>
<evidence type="ECO:0000256" key="1">
    <source>
        <dbReference type="SAM" id="MobiDB-lite"/>
    </source>
</evidence>